<protein>
    <submittedName>
        <fullName evidence="2">Uncharacterized protein</fullName>
    </submittedName>
</protein>
<evidence type="ECO:0000256" key="1">
    <source>
        <dbReference type="SAM" id="MobiDB-lite"/>
    </source>
</evidence>
<dbReference type="EMBL" id="JAROCF010000001">
    <property type="protein sequence ID" value="MDN4614575.1"/>
    <property type="molecule type" value="Genomic_DNA"/>
</dbReference>
<dbReference type="Proteomes" id="UP001174208">
    <property type="component" value="Unassembled WGS sequence"/>
</dbReference>
<evidence type="ECO:0000313" key="2">
    <source>
        <dbReference type="EMBL" id="MDN4614575.1"/>
    </source>
</evidence>
<sequence length="630" mass="67908">MTGQWKSQTFDAEGSSTASGILRQLGRPSLDEFTILVREAAQNSWDARRGDSDVHFAMRLQRLGDRSEAWKDLLLPGPPARSIDGFDAALAPDSWQLIISDRGTQGLAGPIRATQRPRVGEKNDFVQFLRNVGEPRDTVLGGGTYGFGKGIFYRTSRVRTILADSRVLHGSRHQRRLMGAALGDDLWEDGSDVRLTGRHWWGRLDGDVVDPLLDDDADVVARALGLPEFEADATGTNIVVLAADLELGGISERRTNPTAIGVHLASAILWNLWPKFRAISASSEPAMTFSVHVEDEAIPIPSPTDVLGLRPFAESFKLLGGGDKRTYNRTSEPRIHVGDLVVRTGLAEQIETPVIASARPFDGPAHHVVRMRQAGLVVDYFEGPPHPDPLFCYGGVFRASSEADEFFAAAEPPTHDRWNPEGLDKSARAVVDGAKRWIRDAANRQFAMSATPKGNGSRGLGHGSRRLSRLVAGLRATGADPIGIGGVGRGSARNGEGRGTTSGAGRTGDGTGPGRRPQRARLEGDPWVQPYEGSLGVFTRVRVEDPASVTAVRARLDVVLDGGSRESAAPRGAFTPQVLGWYAATDSSINQAGDTVTALRGVQDWVVVAQFSDAAVTRFRLEVEDDTDVA</sequence>
<dbReference type="RefSeq" id="WP_301210835.1">
    <property type="nucleotide sequence ID" value="NZ_JAROCF010000001.1"/>
</dbReference>
<proteinExistence type="predicted"/>
<keyword evidence="3" id="KW-1185">Reference proteome</keyword>
<reference evidence="2" key="1">
    <citation type="submission" date="2023-06" db="EMBL/GenBank/DDBJ databases">
        <title>MT1 and MT2 Draft Genomes of Novel Species.</title>
        <authorList>
            <person name="Venkateswaran K."/>
        </authorList>
    </citation>
    <scope>NUCLEOTIDE SEQUENCE</scope>
    <source>
        <strain evidence="2">F6_8S_P_1B</strain>
    </source>
</reference>
<name>A0ABT8KAW7_9MICO</name>
<gene>
    <name evidence="2" type="ORF">P5G50_08930</name>
</gene>
<feature type="region of interest" description="Disordered" evidence="1">
    <location>
        <begin position="485"/>
        <end position="523"/>
    </location>
</feature>
<comment type="caution">
    <text evidence="2">The sequence shown here is derived from an EMBL/GenBank/DDBJ whole genome shotgun (WGS) entry which is preliminary data.</text>
</comment>
<accession>A0ABT8KAW7</accession>
<feature type="compositionally biased region" description="Gly residues" evidence="1">
    <location>
        <begin position="497"/>
        <end position="513"/>
    </location>
</feature>
<evidence type="ECO:0000313" key="3">
    <source>
        <dbReference type="Proteomes" id="UP001174208"/>
    </source>
</evidence>
<organism evidence="2 3">
    <name type="scientific">Leifsonia williamsii</name>
    <dbReference type="NCBI Taxonomy" id="3035919"/>
    <lineage>
        <taxon>Bacteria</taxon>
        <taxon>Bacillati</taxon>
        <taxon>Actinomycetota</taxon>
        <taxon>Actinomycetes</taxon>
        <taxon>Micrococcales</taxon>
        <taxon>Microbacteriaceae</taxon>
        <taxon>Leifsonia</taxon>
    </lineage>
</organism>